<comment type="catalytic activity">
    <reaction evidence="8 11">
        <text>thymidine + ATP = dTMP + ADP + H(+)</text>
        <dbReference type="Rhea" id="RHEA:19129"/>
        <dbReference type="ChEBI" id="CHEBI:15378"/>
        <dbReference type="ChEBI" id="CHEBI:17748"/>
        <dbReference type="ChEBI" id="CHEBI:30616"/>
        <dbReference type="ChEBI" id="CHEBI:63528"/>
        <dbReference type="ChEBI" id="CHEBI:456216"/>
        <dbReference type="EC" id="2.7.1.21"/>
    </reaction>
</comment>
<evidence type="ECO:0000256" key="7">
    <source>
        <dbReference type="ARBA" id="ARBA00022840"/>
    </source>
</evidence>
<organism evidence="13 14">
    <name type="scientific">Fimbriimonas ginsengisoli Gsoil 348</name>
    <dbReference type="NCBI Taxonomy" id="661478"/>
    <lineage>
        <taxon>Bacteria</taxon>
        <taxon>Bacillati</taxon>
        <taxon>Armatimonadota</taxon>
        <taxon>Fimbriimonadia</taxon>
        <taxon>Fimbriimonadales</taxon>
        <taxon>Fimbriimonadaceae</taxon>
        <taxon>Fimbriimonas</taxon>
    </lineage>
</organism>
<dbReference type="PANTHER" id="PTHR11441:SF0">
    <property type="entry name" value="THYMIDINE KINASE, CYTOSOLIC"/>
    <property type="match status" value="1"/>
</dbReference>
<keyword evidence="8" id="KW-0963">Cytoplasm</keyword>
<evidence type="ECO:0000256" key="8">
    <source>
        <dbReference type="HAMAP-Rule" id="MF_00124"/>
    </source>
</evidence>
<evidence type="ECO:0000256" key="10">
    <source>
        <dbReference type="PIRSR" id="PIRSR035805-2"/>
    </source>
</evidence>
<evidence type="ECO:0000256" key="9">
    <source>
        <dbReference type="PIRSR" id="PIRSR035805-1"/>
    </source>
</evidence>
<keyword evidence="4 8" id="KW-0808">Transferase</keyword>
<dbReference type="GO" id="GO:0046104">
    <property type="term" value="P:thymidine metabolic process"/>
    <property type="evidence" value="ECO:0007669"/>
    <property type="project" value="TreeGrafter"/>
</dbReference>
<dbReference type="PANTHER" id="PTHR11441">
    <property type="entry name" value="THYMIDINE KINASE"/>
    <property type="match status" value="1"/>
</dbReference>
<keyword evidence="5 8" id="KW-0547">Nucleotide-binding</keyword>
<evidence type="ECO:0000256" key="11">
    <source>
        <dbReference type="RuleBase" id="RU000544"/>
    </source>
</evidence>
<dbReference type="eggNOG" id="COG1435">
    <property type="taxonomic scope" value="Bacteria"/>
</dbReference>
<dbReference type="InterPro" id="IPR027417">
    <property type="entry name" value="P-loop_NTPase"/>
</dbReference>
<dbReference type="PROSITE" id="PS00603">
    <property type="entry name" value="TK_CELLULAR_TYPE"/>
    <property type="match status" value="1"/>
</dbReference>
<feature type="binding site" evidence="10">
    <location>
        <position position="177"/>
    </location>
    <ligand>
        <name>substrate</name>
    </ligand>
</feature>
<keyword evidence="7 8" id="KW-0067">ATP-binding</keyword>
<gene>
    <name evidence="8" type="primary">tdk</name>
    <name evidence="13" type="ORF">OP10G_2808</name>
</gene>
<accession>A0A068NRW2</accession>
<feature type="binding site" evidence="10">
    <location>
        <begin position="169"/>
        <end position="172"/>
    </location>
    <ligand>
        <name>substrate</name>
    </ligand>
</feature>
<dbReference type="STRING" id="661478.OP10G_2808"/>
<dbReference type="NCBIfam" id="NF003296">
    <property type="entry name" value="PRK04296.1-1"/>
    <property type="match status" value="1"/>
</dbReference>
<dbReference type="HAMAP" id="MF_00124">
    <property type="entry name" value="Thymidine_kinase"/>
    <property type="match status" value="1"/>
</dbReference>
<evidence type="ECO:0000256" key="3">
    <source>
        <dbReference type="ARBA" id="ARBA00022634"/>
    </source>
</evidence>
<dbReference type="EC" id="2.7.1.21" evidence="2 8"/>
<feature type="binding site" evidence="8">
    <location>
        <begin position="86"/>
        <end position="89"/>
    </location>
    <ligand>
        <name>ATP</name>
        <dbReference type="ChEBI" id="CHEBI:30616"/>
    </ligand>
</feature>
<evidence type="ECO:0000313" key="13">
    <source>
        <dbReference type="EMBL" id="AIE86176.1"/>
    </source>
</evidence>
<dbReference type="GO" id="GO:0008270">
    <property type="term" value="F:zinc ion binding"/>
    <property type="evidence" value="ECO:0007669"/>
    <property type="project" value="UniProtKB-UniRule"/>
</dbReference>
<evidence type="ECO:0000256" key="5">
    <source>
        <dbReference type="ARBA" id="ARBA00022741"/>
    </source>
</evidence>
<protein>
    <recommendedName>
        <fullName evidence="2 8">Thymidine kinase</fullName>
        <ecNumber evidence="2 8">2.7.1.21</ecNumber>
    </recommendedName>
</protein>
<dbReference type="InterPro" id="IPR020633">
    <property type="entry name" value="Thymidine_kinase_CS"/>
</dbReference>
<keyword evidence="6 8" id="KW-0418">Kinase</keyword>
<evidence type="ECO:0000256" key="2">
    <source>
        <dbReference type="ARBA" id="ARBA00012118"/>
    </source>
</evidence>
<evidence type="ECO:0000313" key="14">
    <source>
        <dbReference type="Proteomes" id="UP000027982"/>
    </source>
</evidence>
<comment type="similarity">
    <text evidence="1 8 12">Belongs to the thymidine kinase family.</text>
</comment>
<dbReference type="RefSeq" id="WP_025225283.1">
    <property type="nucleotide sequence ID" value="NZ_CP007139.1"/>
</dbReference>
<keyword evidence="8" id="KW-0479">Metal-binding</keyword>
<comment type="subunit">
    <text evidence="8">Homotetramer.</text>
</comment>
<dbReference type="InterPro" id="IPR001267">
    <property type="entry name" value="Thymidine_kinase"/>
</dbReference>
<keyword evidence="14" id="KW-1185">Reference proteome</keyword>
<evidence type="ECO:0000256" key="4">
    <source>
        <dbReference type="ARBA" id="ARBA00022679"/>
    </source>
</evidence>
<keyword evidence="8" id="KW-0862">Zinc</keyword>
<proteinExistence type="inferred from homology"/>
<feature type="binding site" evidence="8">
    <location>
        <position position="181"/>
    </location>
    <ligand>
        <name>Zn(2+)</name>
        <dbReference type="ChEBI" id="CHEBI:29105"/>
    </ligand>
</feature>
<dbReference type="Gene3D" id="3.40.50.300">
    <property type="entry name" value="P-loop containing nucleotide triphosphate hydrolases"/>
    <property type="match status" value="1"/>
</dbReference>
<feature type="binding site" evidence="8">
    <location>
        <position position="143"/>
    </location>
    <ligand>
        <name>Zn(2+)</name>
        <dbReference type="ChEBI" id="CHEBI:29105"/>
    </ligand>
</feature>
<dbReference type="GO" id="GO:0005829">
    <property type="term" value="C:cytosol"/>
    <property type="evidence" value="ECO:0007669"/>
    <property type="project" value="TreeGrafter"/>
</dbReference>
<evidence type="ECO:0000256" key="1">
    <source>
        <dbReference type="ARBA" id="ARBA00007587"/>
    </source>
</evidence>
<comment type="subcellular location">
    <subcellularLocation>
        <location evidence="8">Cytoplasm</location>
    </subcellularLocation>
</comment>
<dbReference type="HOGENOM" id="CLU_064400_3_0_0"/>
<dbReference type="SUPFAM" id="SSF52540">
    <property type="entry name" value="P-loop containing nucleoside triphosphate hydrolases"/>
    <property type="match status" value="1"/>
</dbReference>
<dbReference type="Pfam" id="PF00265">
    <property type="entry name" value="TK"/>
    <property type="match status" value="1"/>
</dbReference>
<dbReference type="PIRSF" id="PIRSF035805">
    <property type="entry name" value="TK_cell"/>
    <property type="match status" value="1"/>
</dbReference>
<evidence type="ECO:0000256" key="12">
    <source>
        <dbReference type="RuleBase" id="RU004165"/>
    </source>
</evidence>
<feature type="binding site" evidence="8">
    <location>
        <begin position="13"/>
        <end position="20"/>
    </location>
    <ligand>
        <name>ATP</name>
        <dbReference type="ChEBI" id="CHEBI:30616"/>
    </ligand>
</feature>
<dbReference type="SUPFAM" id="SSF57716">
    <property type="entry name" value="Glucocorticoid receptor-like (DNA-binding domain)"/>
    <property type="match status" value="1"/>
</dbReference>
<feature type="binding site" evidence="8">
    <location>
        <position position="146"/>
    </location>
    <ligand>
        <name>Zn(2+)</name>
        <dbReference type="ChEBI" id="CHEBI:29105"/>
    </ligand>
</feature>
<dbReference type="GO" id="GO:0005524">
    <property type="term" value="F:ATP binding"/>
    <property type="evidence" value="ECO:0007669"/>
    <property type="project" value="UniProtKB-UniRule"/>
</dbReference>
<dbReference type="AlphaFoldDB" id="A0A068NRW2"/>
<dbReference type="KEGG" id="fgi:OP10G_2808"/>
<dbReference type="Gene3D" id="3.30.60.20">
    <property type="match status" value="1"/>
</dbReference>
<dbReference type="GO" id="GO:0071897">
    <property type="term" value="P:DNA biosynthetic process"/>
    <property type="evidence" value="ECO:0007669"/>
    <property type="project" value="UniProtKB-KW"/>
</dbReference>
<dbReference type="Proteomes" id="UP000027982">
    <property type="component" value="Chromosome"/>
</dbReference>
<sequence length="192" mass="21672">MTKQMGKITVVCGSMFAGKSEELIRLARRALYARKVVQVFKPTIDIRYDEAMVVTHMGVSHEAAPVKSVREIREQVEKETQVVLVEEAQFFDDSIVDFAVEMADAGREVILAGLDQDFRRQPFGPMPKLMAVADEVIKLRAICMKCGAPASHTYRVINGKPAHWDDPIILIGATESYEARCRRCYKVRGVRR</sequence>
<feature type="active site" description="Proton acceptor" evidence="8 9">
    <location>
        <position position="87"/>
    </location>
</feature>
<reference evidence="13 14" key="1">
    <citation type="journal article" date="2014" name="PLoS ONE">
        <title>The first complete genome sequence of the class fimbriimonadia in the phylum armatimonadetes.</title>
        <authorList>
            <person name="Hu Z.Y."/>
            <person name="Wang Y.Z."/>
            <person name="Im W.T."/>
            <person name="Wang S.Y."/>
            <person name="Zhao G.P."/>
            <person name="Zheng H.J."/>
            <person name="Quan Z.X."/>
        </authorList>
    </citation>
    <scope>NUCLEOTIDE SEQUENCE [LARGE SCALE GENOMIC DNA]</scope>
    <source>
        <strain evidence="13">Gsoil 348</strain>
    </source>
</reference>
<evidence type="ECO:0000256" key="6">
    <source>
        <dbReference type="ARBA" id="ARBA00022777"/>
    </source>
</evidence>
<name>A0A068NRW2_FIMGI</name>
<dbReference type="GO" id="GO:0004797">
    <property type="term" value="F:thymidine kinase activity"/>
    <property type="evidence" value="ECO:0007669"/>
    <property type="project" value="UniProtKB-UniRule"/>
</dbReference>
<dbReference type="EMBL" id="CP007139">
    <property type="protein sequence ID" value="AIE86176.1"/>
    <property type="molecule type" value="Genomic_DNA"/>
</dbReference>
<keyword evidence="3 8" id="KW-0237">DNA synthesis</keyword>
<feature type="binding site" evidence="8">
    <location>
        <position position="184"/>
    </location>
    <ligand>
        <name>Zn(2+)</name>
        <dbReference type="ChEBI" id="CHEBI:29105"/>
    </ligand>
</feature>